<evidence type="ECO:0000259" key="5">
    <source>
        <dbReference type="Pfam" id="PF24827"/>
    </source>
</evidence>
<protein>
    <submittedName>
        <fullName evidence="6">Succinylglutamate desuccinylase/aspartoacylase family protein</fullName>
    </submittedName>
</protein>
<organism evidence="6 7">
    <name type="scientific">Leeia aquatica</name>
    <dbReference type="NCBI Taxonomy" id="2725557"/>
    <lineage>
        <taxon>Bacteria</taxon>
        <taxon>Pseudomonadati</taxon>
        <taxon>Pseudomonadota</taxon>
        <taxon>Betaproteobacteria</taxon>
        <taxon>Neisseriales</taxon>
        <taxon>Leeiaceae</taxon>
        <taxon>Leeia</taxon>
    </lineage>
</organism>
<keyword evidence="2" id="KW-0479">Metal-binding</keyword>
<dbReference type="GO" id="GO:0016788">
    <property type="term" value="F:hydrolase activity, acting on ester bonds"/>
    <property type="evidence" value="ECO:0007669"/>
    <property type="project" value="InterPro"/>
</dbReference>
<keyword evidence="4" id="KW-0862">Zinc</keyword>
<dbReference type="Gene3D" id="3.40.630.10">
    <property type="entry name" value="Zn peptidases"/>
    <property type="match status" value="1"/>
</dbReference>
<accession>A0A847SB30</accession>
<dbReference type="CDD" id="cd06250">
    <property type="entry name" value="M14_PaAOTO_like"/>
    <property type="match status" value="1"/>
</dbReference>
<comment type="caution">
    <text evidence="6">The sequence shown here is derived from an EMBL/GenBank/DDBJ whole genome shotgun (WGS) entry which is preliminary data.</text>
</comment>
<dbReference type="RefSeq" id="WP_168876151.1">
    <property type="nucleotide sequence ID" value="NZ_JABAIM010000001.1"/>
</dbReference>
<dbReference type="PANTHER" id="PTHR37326:SF1">
    <property type="entry name" value="BLL3975 PROTEIN"/>
    <property type="match status" value="1"/>
</dbReference>
<dbReference type="Proteomes" id="UP000587991">
    <property type="component" value="Unassembled WGS sequence"/>
</dbReference>
<dbReference type="Pfam" id="PF24827">
    <property type="entry name" value="AstE_AspA_cat"/>
    <property type="match status" value="1"/>
</dbReference>
<name>A0A847SB30_9NEIS</name>
<dbReference type="PANTHER" id="PTHR37326">
    <property type="entry name" value="BLL3975 PROTEIN"/>
    <property type="match status" value="1"/>
</dbReference>
<evidence type="ECO:0000313" key="7">
    <source>
        <dbReference type="Proteomes" id="UP000587991"/>
    </source>
</evidence>
<evidence type="ECO:0000256" key="3">
    <source>
        <dbReference type="ARBA" id="ARBA00022801"/>
    </source>
</evidence>
<evidence type="ECO:0000256" key="4">
    <source>
        <dbReference type="ARBA" id="ARBA00022833"/>
    </source>
</evidence>
<proteinExistence type="predicted"/>
<sequence length="372" mass="40576">METRRIPLLAQSLGTERAIVSFHYGPQDSGRKAYLQSSLHADELPGMLVNHVLKQRLAQLEAEGKLRAEIVLVPVANPIGLNQHVQGSHTGRFEQLTGENFNRSYPDLAALIVEGLAEVLTQDPLHNQRVIRERVKQALATLQPGTELEAMRLALLSLSVDADLVLDLHCDWEAVFHLYTADPLWETLKPLAQLLGAHASLLATVSGDSFCFDEANSQIWWQLRGRFPDYPIPNGSVAATLELRGQSEVSWANAEHDADALLGYLAHQGYVDLPPPALPPLLHDATPLSGTESLQAPHSGVVVYRAEPGAWLRPGDPVVDVVDPLSDRVTTLHASIEGVLYARHFLRFATCGASLARIAGSTPIRSGNLLSQ</sequence>
<keyword evidence="3" id="KW-0378">Hydrolase</keyword>
<dbReference type="AlphaFoldDB" id="A0A847SB30"/>
<evidence type="ECO:0000256" key="1">
    <source>
        <dbReference type="ARBA" id="ARBA00001947"/>
    </source>
</evidence>
<dbReference type="InterPro" id="IPR053138">
    <property type="entry name" value="N-alpha-Ac-DABA_deacetylase"/>
</dbReference>
<reference evidence="6 7" key="1">
    <citation type="submission" date="2020-04" db="EMBL/GenBank/DDBJ databases">
        <title>Draft genome of Leeia sp. IMCC25680.</title>
        <authorList>
            <person name="Song J."/>
            <person name="Cho J.-C."/>
        </authorList>
    </citation>
    <scope>NUCLEOTIDE SEQUENCE [LARGE SCALE GENOMIC DNA]</scope>
    <source>
        <strain evidence="6 7">IMCC25680</strain>
    </source>
</reference>
<dbReference type="EMBL" id="JABAIM010000001">
    <property type="protein sequence ID" value="NLR74539.1"/>
    <property type="molecule type" value="Genomic_DNA"/>
</dbReference>
<comment type="cofactor">
    <cofactor evidence="1">
        <name>Zn(2+)</name>
        <dbReference type="ChEBI" id="CHEBI:29105"/>
    </cofactor>
</comment>
<evidence type="ECO:0000256" key="2">
    <source>
        <dbReference type="ARBA" id="ARBA00022723"/>
    </source>
</evidence>
<dbReference type="GO" id="GO:0046872">
    <property type="term" value="F:metal ion binding"/>
    <property type="evidence" value="ECO:0007669"/>
    <property type="project" value="UniProtKB-KW"/>
</dbReference>
<feature type="domain" description="Succinylglutamate desuccinylase/Aspartoacylase catalytic" evidence="5">
    <location>
        <begin position="30"/>
        <end position="185"/>
    </location>
</feature>
<dbReference type="InterPro" id="IPR055438">
    <property type="entry name" value="AstE_AspA_cat"/>
</dbReference>
<evidence type="ECO:0000313" key="6">
    <source>
        <dbReference type="EMBL" id="NLR74539.1"/>
    </source>
</evidence>
<keyword evidence="7" id="KW-1185">Reference proteome</keyword>
<gene>
    <name evidence="6" type="ORF">HF682_05145</name>
</gene>
<dbReference type="SUPFAM" id="SSF53187">
    <property type="entry name" value="Zn-dependent exopeptidases"/>
    <property type="match status" value="1"/>
</dbReference>